<feature type="domain" description="Protein kinase" evidence="4">
    <location>
        <begin position="166"/>
        <end position="439"/>
    </location>
</feature>
<dbReference type="GO" id="GO:0005524">
    <property type="term" value="F:ATP binding"/>
    <property type="evidence" value="ECO:0007669"/>
    <property type="project" value="UniProtKB-KW"/>
</dbReference>
<comment type="caution">
    <text evidence="5">The sequence shown here is derived from an EMBL/GenBank/DDBJ whole genome shotgun (WGS) entry which is preliminary data.</text>
</comment>
<organism evidence="5 6">
    <name type="scientific">Gossypium davidsonii</name>
    <name type="common">Davidson's cotton</name>
    <name type="synonym">Gossypium klotzschianum subsp. davidsonii</name>
    <dbReference type="NCBI Taxonomy" id="34287"/>
    <lineage>
        <taxon>Eukaryota</taxon>
        <taxon>Viridiplantae</taxon>
        <taxon>Streptophyta</taxon>
        <taxon>Embryophyta</taxon>
        <taxon>Tracheophyta</taxon>
        <taxon>Spermatophyta</taxon>
        <taxon>Magnoliopsida</taxon>
        <taxon>eudicotyledons</taxon>
        <taxon>Gunneridae</taxon>
        <taxon>Pentapetalae</taxon>
        <taxon>rosids</taxon>
        <taxon>malvids</taxon>
        <taxon>Malvales</taxon>
        <taxon>Malvaceae</taxon>
        <taxon>Malvoideae</taxon>
        <taxon>Gossypium</taxon>
    </lineage>
</organism>
<dbReference type="EMBL" id="JABFAC010000003">
    <property type="protein sequence ID" value="MBA0608546.1"/>
    <property type="molecule type" value="Genomic_DNA"/>
</dbReference>
<feature type="compositionally biased region" description="Polar residues" evidence="3">
    <location>
        <begin position="19"/>
        <end position="28"/>
    </location>
</feature>
<keyword evidence="2" id="KW-0067">ATP-binding</keyword>
<feature type="compositionally biased region" description="Pro residues" evidence="3">
    <location>
        <begin position="1"/>
        <end position="12"/>
    </location>
</feature>
<evidence type="ECO:0000259" key="4">
    <source>
        <dbReference type="PROSITE" id="PS50011"/>
    </source>
</evidence>
<dbReference type="Pfam" id="PF07714">
    <property type="entry name" value="PK_Tyr_Ser-Thr"/>
    <property type="match status" value="1"/>
</dbReference>
<dbReference type="Gene3D" id="1.10.510.10">
    <property type="entry name" value="Transferase(Phosphotransferase) domain 1"/>
    <property type="match status" value="1"/>
</dbReference>
<dbReference type="SUPFAM" id="SSF56112">
    <property type="entry name" value="Protein kinase-like (PK-like)"/>
    <property type="match status" value="1"/>
</dbReference>
<proteinExistence type="predicted"/>
<dbReference type="InterPro" id="IPR011009">
    <property type="entry name" value="Kinase-like_dom_sf"/>
</dbReference>
<feature type="region of interest" description="Disordered" evidence="3">
    <location>
        <begin position="1"/>
        <end position="62"/>
    </location>
</feature>
<keyword evidence="6" id="KW-1185">Reference proteome</keyword>
<sequence length="446" mass="49623">FSTPFFVPPPIKANPRPRLSQSPITTEKGTLRRHQQTEDKQDMKKTEKLRAAPKSAVPAQNPHPSSLIRIEVMKVRRRTDSGARPAWREDVHGACGGTVTAGTRAQKKLEGEMGSCFRIKRQSKDEGPLLKNGSMLLEKLIASSDGKCNPICTFSAEELSEATKGYDVGQEISRYVHFVLYKGFLRGRELSVKRYGSYNKCLETAITDIVISSQMSVHKNVLKLIGCCLETQNPVLVYEYGGEKNLQRLMFDVSDGQLEPLTWKSRIKIAMDIANAVAYLHTALSRPVINRGLSLISIVIDTNYVAKLADFSLSVAIPKGKSHVVEDAISGVVGYIAPEVLECKINEKADVYSFGILLLELLTRRKSGDHSVEEAPFRAFVLNYVESNRLTEIVDQSILSERINGNELVSLAKIALCCTQENPENRPMITDVAKQLRQLNKDCKLC</sequence>
<dbReference type="InterPro" id="IPR000719">
    <property type="entry name" value="Prot_kinase_dom"/>
</dbReference>
<gene>
    <name evidence="5" type="ORF">Godav_020751</name>
</gene>
<accession>A0A7J8R5A5</accession>
<dbReference type="GO" id="GO:0007166">
    <property type="term" value="P:cell surface receptor signaling pathway"/>
    <property type="evidence" value="ECO:0007669"/>
    <property type="project" value="InterPro"/>
</dbReference>
<evidence type="ECO:0000256" key="1">
    <source>
        <dbReference type="ARBA" id="ARBA00022741"/>
    </source>
</evidence>
<evidence type="ECO:0000313" key="5">
    <source>
        <dbReference type="EMBL" id="MBA0608546.1"/>
    </source>
</evidence>
<protein>
    <recommendedName>
        <fullName evidence="4">Protein kinase domain-containing protein</fullName>
    </recommendedName>
</protein>
<reference evidence="5 6" key="1">
    <citation type="journal article" date="2019" name="Genome Biol. Evol.">
        <title>Insights into the evolution of the New World diploid cottons (Gossypium, subgenus Houzingenia) based on genome sequencing.</title>
        <authorList>
            <person name="Grover C.E."/>
            <person name="Arick M.A. 2nd"/>
            <person name="Thrash A."/>
            <person name="Conover J.L."/>
            <person name="Sanders W.S."/>
            <person name="Peterson D.G."/>
            <person name="Frelichowski J.E."/>
            <person name="Scheffler J.A."/>
            <person name="Scheffler B.E."/>
            <person name="Wendel J.F."/>
        </authorList>
    </citation>
    <scope>NUCLEOTIDE SEQUENCE [LARGE SCALE GENOMIC DNA]</scope>
    <source>
        <strain evidence="5">27</strain>
        <tissue evidence="5">Leaf</tissue>
    </source>
</reference>
<dbReference type="AlphaFoldDB" id="A0A7J8R5A5"/>
<dbReference type="PANTHER" id="PTHR27005:SF466">
    <property type="entry name" value="NON-FUNCTIONAL PSEUDOKINASE ZED1-LIKE"/>
    <property type="match status" value="1"/>
</dbReference>
<evidence type="ECO:0000256" key="3">
    <source>
        <dbReference type="SAM" id="MobiDB-lite"/>
    </source>
</evidence>
<dbReference type="InterPro" id="IPR001245">
    <property type="entry name" value="Ser-Thr/Tyr_kinase_cat_dom"/>
</dbReference>
<dbReference type="InterPro" id="IPR045274">
    <property type="entry name" value="WAK-like"/>
</dbReference>
<dbReference type="Proteomes" id="UP000593561">
    <property type="component" value="Unassembled WGS sequence"/>
</dbReference>
<evidence type="ECO:0000256" key="2">
    <source>
        <dbReference type="ARBA" id="ARBA00022840"/>
    </source>
</evidence>
<dbReference type="PANTHER" id="PTHR27005">
    <property type="entry name" value="WALL-ASSOCIATED RECEPTOR KINASE-LIKE 21"/>
    <property type="match status" value="1"/>
</dbReference>
<feature type="compositionally biased region" description="Basic and acidic residues" evidence="3">
    <location>
        <begin position="35"/>
        <end position="50"/>
    </location>
</feature>
<feature type="non-terminal residue" evidence="5">
    <location>
        <position position="446"/>
    </location>
</feature>
<dbReference type="PROSITE" id="PS50011">
    <property type="entry name" value="PROTEIN_KINASE_DOM"/>
    <property type="match status" value="1"/>
</dbReference>
<name>A0A7J8R5A5_GOSDV</name>
<dbReference type="GO" id="GO:0004674">
    <property type="term" value="F:protein serine/threonine kinase activity"/>
    <property type="evidence" value="ECO:0007669"/>
    <property type="project" value="TreeGrafter"/>
</dbReference>
<keyword evidence="1" id="KW-0547">Nucleotide-binding</keyword>
<evidence type="ECO:0000313" key="6">
    <source>
        <dbReference type="Proteomes" id="UP000593561"/>
    </source>
</evidence>
<dbReference type="GO" id="GO:0005886">
    <property type="term" value="C:plasma membrane"/>
    <property type="evidence" value="ECO:0007669"/>
    <property type="project" value="TreeGrafter"/>
</dbReference>
<dbReference type="Gene3D" id="3.30.200.20">
    <property type="entry name" value="Phosphorylase Kinase, domain 1"/>
    <property type="match status" value="1"/>
</dbReference>